<evidence type="ECO:0000256" key="2">
    <source>
        <dbReference type="ARBA" id="ARBA00004651"/>
    </source>
</evidence>
<reference evidence="12" key="1">
    <citation type="submission" date="2025-08" db="UniProtKB">
        <authorList>
            <consortium name="RefSeq"/>
        </authorList>
    </citation>
    <scope>IDENTIFICATION</scope>
    <source>
        <tissue evidence="12">Sperm</tissue>
    </source>
</reference>
<keyword evidence="7 9" id="KW-1133">Transmembrane helix</keyword>
<dbReference type="PANTHER" id="PTHR12929:SF6">
    <property type="entry name" value="SOLUTE CARRIER FAMILY 52, RIBOFLAVIN TRANSPORTER, MEMBER 3-B"/>
    <property type="match status" value="1"/>
</dbReference>
<evidence type="ECO:0000256" key="10">
    <source>
        <dbReference type="SAM" id="MobiDB-lite"/>
    </source>
</evidence>
<name>A0AAJ7U609_PETMA</name>
<feature type="transmembrane region" description="Helical" evidence="9">
    <location>
        <begin position="105"/>
        <end position="129"/>
    </location>
</feature>
<evidence type="ECO:0000256" key="4">
    <source>
        <dbReference type="ARBA" id="ARBA00022448"/>
    </source>
</evidence>
<dbReference type="RefSeq" id="XP_032830365.1">
    <property type="nucleotide sequence ID" value="XM_032974474.1"/>
</dbReference>
<feature type="transmembrane region" description="Helical" evidence="9">
    <location>
        <begin position="363"/>
        <end position="384"/>
    </location>
</feature>
<evidence type="ECO:0000256" key="5">
    <source>
        <dbReference type="ARBA" id="ARBA00022475"/>
    </source>
</evidence>
<dbReference type="InterPro" id="IPR009357">
    <property type="entry name" value="Riboflavin_transptr"/>
</dbReference>
<gene>
    <name evidence="12" type="primary">LOC116954062</name>
</gene>
<keyword evidence="4 9" id="KW-0813">Transport</keyword>
<accession>A0AAJ7U609</accession>
<evidence type="ECO:0000256" key="1">
    <source>
        <dbReference type="ARBA" id="ARBA00000215"/>
    </source>
</evidence>
<keyword evidence="11" id="KW-1185">Reference proteome</keyword>
<sequence>MAWRVHALTCVFGVASWVAINGMWVELPVLVPQIPEGWYLPSYLTVLIQLANVGPLAITLAHRFRPGCMDEVPIIYAILALGAVACLLLAFLWDRTTVIAGADRSTALLALTFFLSLVDCTSSVTFLPFMMRLQPGYMTSYYVGEGLSGLLPGLVALGQGAGFSTCVNVSLADANGTAGDNGTLIYEVQTEYQAPNFSPQIFFLILCGMMAASMAAFVMLNHLPLARREYSHEGLQNLGSRRHGEVTAAGQREPSQRESNGVSLEPSALDTTHTFDVLESPSIAEYVGTDASSCRSLSRLEFVAIFLILAWANGLTNGVLPSVQSYSCLPYGNTAYHLSATLAALANPIACFVAIFKPSRSQLVLSMLTLLGSVFGAYILAMAIMSPCPLLLGTDAGTILIVLAWVLFTGTLSYVKVMVGVVLRDQGHSALLFCGAVEQLGSAVGALSMFPLVNVYGVFTAGEPCGGALCIGA</sequence>
<dbReference type="Proteomes" id="UP001318040">
    <property type="component" value="Chromosome 54"/>
</dbReference>
<feature type="transmembrane region" description="Helical" evidence="9">
    <location>
        <begin position="335"/>
        <end position="356"/>
    </location>
</feature>
<dbReference type="GO" id="GO:0005886">
    <property type="term" value="C:plasma membrane"/>
    <property type="evidence" value="ECO:0007669"/>
    <property type="project" value="UniProtKB-SubCell"/>
</dbReference>
<feature type="transmembrane region" description="Helical" evidence="9">
    <location>
        <begin position="73"/>
        <end position="93"/>
    </location>
</feature>
<evidence type="ECO:0000256" key="6">
    <source>
        <dbReference type="ARBA" id="ARBA00022692"/>
    </source>
</evidence>
<dbReference type="GO" id="GO:0032217">
    <property type="term" value="F:riboflavin transmembrane transporter activity"/>
    <property type="evidence" value="ECO:0007669"/>
    <property type="project" value="UniProtKB-UniRule"/>
</dbReference>
<proteinExistence type="inferred from homology"/>
<dbReference type="Pfam" id="PF06237">
    <property type="entry name" value="SLC52_ribofla_tr"/>
    <property type="match status" value="1"/>
</dbReference>
<feature type="region of interest" description="Disordered" evidence="10">
    <location>
        <begin position="241"/>
        <end position="266"/>
    </location>
</feature>
<feature type="transmembrane region" description="Helical" evidence="9">
    <location>
        <begin position="302"/>
        <end position="323"/>
    </location>
</feature>
<comment type="similarity">
    <text evidence="3 9">Belongs to the riboflavin transporter family.</text>
</comment>
<dbReference type="GeneID" id="116954062"/>
<protein>
    <recommendedName>
        <fullName evidence="9">Riboflavin transporter</fullName>
    </recommendedName>
</protein>
<evidence type="ECO:0000313" key="12">
    <source>
        <dbReference type="RefSeq" id="XP_032830365.1"/>
    </source>
</evidence>
<keyword evidence="8 9" id="KW-0472">Membrane</keyword>
<evidence type="ECO:0000256" key="8">
    <source>
        <dbReference type="ARBA" id="ARBA00023136"/>
    </source>
</evidence>
<evidence type="ECO:0000256" key="9">
    <source>
        <dbReference type="RuleBase" id="RU368035"/>
    </source>
</evidence>
<keyword evidence="5 9" id="KW-1003">Cell membrane</keyword>
<comment type="catalytic activity">
    <reaction evidence="1 9">
        <text>riboflavin(in) = riboflavin(out)</text>
        <dbReference type="Rhea" id="RHEA:35015"/>
        <dbReference type="ChEBI" id="CHEBI:57986"/>
    </reaction>
</comment>
<dbReference type="AlphaFoldDB" id="A0AAJ7U609"/>
<comment type="function">
    <text evidence="9">Plasma membrane transporter mediating the uptake by cells of the water soluble vitamin B2/riboflavin that plays a key role in biochemical oxidation-reduction reactions of the carbohydrate, lipid, and amino acid metabolism.</text>
</comment>
<feature type="transmembrane region" description="Helical" evidence="9">
    <location>
        <begin position="201"/>
        <end position="220"/>
    </location>
</feature>
<comment type="subcellular location">
    <subcellularLocation>
        <location evidence="2 9">Cell membrane</location>
        <topology evidence="2 9">Multi-pass membrane protein</topology>
    </subcellularLocation>
</comment>
<evidence type="ECO:0000256" key="7">
    <source>
        <dbReference type="ARBA" id="ARBA00022989"/>
    </source>
</evidence>
<dbReference type="KEGG" id="pmrn:116954062"/>
<dbReference type="PANTHER" id="PTHR12929">
    <property type="entry name" value="SOLUTE CARRIER FAMILY 52"/>
    <property type="match status" value="1"/>
</dbReference>
<feature type="transmembrane region" description="Helical" evidence="9">
    <location>
        <begin position="396"/>
        <end position="415"/>
    </location>
</feature>
<evidence type="ECO:0000256" key="3">
    <source>
        <dbReference type="ARBA" id="ARBA00006366"/>
    </source>
</evidence>
<keyword evidence="6 9" id="KW-0812">Transmembrane</keyword>
<evidence type="ECO:0000313" key="11">
    <source>
        <dbReference type="Proteomes" id="UP001318040"/>
    </source>
</evidence>
<feature type="transmembrane region" description="Helical" evidence="9">
    <location>
        <begin position="38"/>
        <end position="61"/>
    </location>
</feature>
<organism evidence="11 12">
    <name type="scientific">Petromyzon marinus</name>
    <name type="common">Sea lamprey</name>
    <dbReference type="NCBI Taxonomy" id="7757"/>
    <lineage>
        <taxon>Eukaryota</taxon>
        <taxon>Metazoa</taxon>
        <taxon>Chordata</taxon>
        <taxon>Craniata</taxon>
        <taxon>Vertebrata</taxon>
        <taxon>Cyclostomata</taxon>
        <taxon>Hyperoartia</taxon>
        <taxon>Petromyzontiformes</taxon>
        <taxon>Petromyzontidae</taxon>
        <taxon>Petromyzon</taxon>
    </lineage>
</organism>
<feature type="transmembrane region" description="Helical" evidence="9">
    <location>
        <begin position="141"/>
        <end position="161"/>
    </location>
</feature>